<dbReference type="InterPro" id="IPR012334">
    <property type="entry name" value="Pectin_lyas_fold"/>
</dbReference>
<feature type="signal peptide" evidence="5">
    <location>
        <begin position="1"/>
        <end position="26"/>
    </location>
</feature>
<dbReference type="AlphaFoldDB" id="A0A917GZH2"/>
<dbReference type="PANTHER" id="PTHR31339">
    <property type="entry name" value="PECTIN LYASE-RELATED"/>
    <property type="match status" value="1"/>
</dbReference>
<evidence type="ECO:0000256" key="1">
    <source>
        <dbReference type="ARBA" id="ARBA00008834"/>
    </source>
</evidence>
<evidence type="ECO:0000256" key="5">
    <source>
        <dbReference type="SAM" id="SignalP"/>
    </source>
</evidence>
<dbReference type="EMBL" id="BMGT01000001">
    <property type="protein sequence ID" value="GGG63048.1"/>
    <property type="molecule type" value="Genomic_DNA"/>
</dbReference>
<dbReference type="GO" id="GO:0004650">
    <property type="term" value="F:polygalacturonase activity"/>
    <property type="evidence" value="ECO:0007669"/>
    <property type="project" value="InterPro"/>
</dbReference>
<dbReference type="PANTHER" id="PTHR31339:SF3">
    <property type="entry name" value="PECTIN LYASE-LIKE SUPERFAMILY PROTEIN"/>
    <property type="match status" value="1"/>
</dbReference>
<dbReference type="InterPro" id="IPR051801">
    <property type="entry name" value="GH28_Enzymes"/>
</dbReference>
<sequence>MKITDIRWIAVAVAGLMVGTVVPAMAAGKVCDARAYGAKADGTTKDTQAIQNAIDDCAKAGGGTVKLSGGTFLSAPIVLKSNITFDIAKGTTLLGSPDHADYPSKIEFRGPGYQSLVSATNAQNITITGGGVIDGNGASWWALARTQKNAGVLGSENSRPRGVVFDHCKHVRIEGVTVQNSPYWQIVPYYTDDVVIRNVRILAPQHSPNTDAIDPFSSSNVVIDHVYADVGDDNVAIKSGMINSPGPDAPSKNITITDCDFMHGHGLSIGSEIAGGAQNIKAERIHFNGTDQGIRIKANRDRGNDVSNISFKDITMENVKTSILISEYYPKALPQGEVAAEPVQRLTPHFHNITIENVKSVNSAWAGVIIGLPEAPVKNLVMKNVDIQAKKGMAIAYADVTGKNVKVTAAEGEGITVAPTAKATFK</sequence>
<evidence type="ECO:0000256" key="2">
    <source>
        <dbReference type="ARBA" id="ARBA00022801"/>
    </source>
</evidence>
<keyword evidence="5" id="KW-0732">Signal</keyword>
<dbReference type="Proteomes" id="UP000647241">
    <property type="component" value="Unassembled WGS sequence"/>
</dbReference>
<accession>A0A917GZH2</accession>
<comment type="similarity">
    <text evidence="1 4">Belongs to the glycosyl hydrolase 28 family.</text>
</comment>
<dbReference type="PROSITE" id="PS00502">
    <property type="entry name" value="POLYGALACTURONASE"/>
    <property type="match status" value="1"/>
</dbReference>
<comment type="caution">
    <text evidence="6">The sequence shown here is derived from an EMBL/GenBank/DDBJ whole genome shotgun (WGS) entry which is preliminary data.</text>
</comment>
<organism evidence="6 7">
    <name type="scientific">Edaphobacter dinghuensis</name>
    <dbReference type="NCBI Taxonomy" id="1560005"/>
    <lineage>
        <taxon>Bacteria</taxon>
        <taxon>Pseudomonadati</taxon>
        <taxon>Acidobacteriota</taxon>
        <taxon>Terriglobia</taxon>
        <taxon>Terriglobales</taxon>
        <taxon>Acidobacteriaceae</taxon>
        <taxon>Edaphobacter</taxon>
    </lineage>
</organism>
<protein>
    <recommendedName>
        <fullName evidence="8">Polygalacturonase</fullName>
    </recommendedName>
</protein>
<dbReference type="SUPFAM" id="SSF51126">
    <property type="entry name" value="Pectin lyase-like"/>
    <property type="match status" value="1"/>
</dbReference>
<dbReference type="SMART" id="SM00710">
    <property type="entry name" value="PbH1"/>
    <property type="match status" value="6"/>
</dbReference>
<keyword evidence="2 4" id="KW-0378">Hydrolase</keyword>
<dbReference type="RefSeq" id="WP_188552195.1">
    <property type="nucleotide sequence ID" value="NZ_BMGT01000001.1"/>
</dbReference>
<feature type="chain" id="PRO_5037892848" description="Polygalacturonase" evidence="5">
    <location>
        <begin position="27"/>
        <end position="426"/>
    </location>
</feature>
<keyword evidence="3 4" id="KW-0326">Glycosidase</keyword>
<gene>
    <name evidence="6" type="ORF">GCM10011585_00620</name>
</gene>
<evidence type="ECO:0000256" key="4">
    <source>
        <dbReference type="RuleBase" id="RU361169"/>
    </source>
</evidence>
<keyword evidence="7" id="KW-1185">Reference proteome</keyword>
<dbReference type="InterPro" id="IPR011050">
    <property type="entry name" value="Pectin_lyase_fold/virulence"/>
</dbReference>
<proteinExistence type="inferred from homology"/>
<dbReference type="InterPro" id="IPR006626">
    <property type="entry name" value="PbH1"/>
</dbReference>
<name>A0A917GZH2_9BACT</name>
<evidence type="ECO:0000313" key="6">
    <source>
        <dbReference type="EMBL" id="GGG63048.1"/>
    </source>
</evidence>
<evidence type="ECO:0000313" key="7">
    <source>
        <dbReference type="Proteomes" id="UP000647241"/>
    </source>
</evidence>
<evidence type="ECO:0008006" key="8">
    <source>
        <dbReference type="Google" id="ProtNLM"/>
    </source>
</evidence>
<dbReference type="InterPro" id="IPR000743">
    <property type="entry name" value="Glyco_hydro_28"/>
</dbReference>
<reference evidence="6" key="1">
    <citation type="journal article" date="2014" name="Int. J. Syst. Evol. Microbiol.">
        <title>Complete genome sequence of Corynebacterium casei LMG S-19264T (=DSM 44701T), isolated from a smear-ripened cheese.</title>
        <authorList>
            <consortium name="US DOE Joint Genome Institute (JGI-PGF)"/>
            <person name="Walter F."/>
            <person name="Albersmeier A."/>
            <person name="Kalinowski J."/>
            <person name="Ruckert C."/>
        </authorList>
    </citation>
    <scope>NUCLEOTIDE SEQUENCE</scope>
    <source>
        <strain evidence="6">CGMCC 1.12997</strain>
    </source>
</reference>
<dbReference type="GO" id="GO:0005975">
    <property type="term" value="P:carbohydrate metabolic process"/>
    <property type="evidence" value="ECO:0007669"/>
    <property type="project" value="InterPro"/>
</dbReference>
<reference evidence="6" key="2">
    <citation type="submission" date="2020-09" db="EMBL/GenBank/DDBJ databases">
        <authorList>
            <person name="Sun Q."/>
            <person name="Zhou Y."/>
        </authorList>
    </citation>
    <scope>NUCLEOTIDE SEQUENCE</scope>
    <source>
        <strain evidence="6">CGMCC 1.12997</strain>
    </source>
</reference>
<dbReference type="Gene3D" id="2.160.20.10">
    <property type="entry name" value="Single-stranded right-handed beta-helix, Pectin lyase-like"/>
    <property type="match status" value="1"/>
</dbReference>
<dbReference type="Pfam" id="PF00295">
    <property type="entry name" value="Glyco_hydro_28"/>
    <property type="match status" value="1"/>
</dbReference>
<evidence type="ECO:0000256" key="3">
    <source>
        <dbReference type="ARBA" id="ARBA00023295"/>
    </source>
</evidence>